<sequence>MGTTTKWGRAKLNSSTIEHDAAAAGAQNVPRIPFANLTSQPPIPFENRSRRRSTTLDFEWTQTTLHKTREEAVRRTREEGVRGRRKRMEEQFTAGEKKEKGAVHSRRNKKEIDAGMHSRLAAECLRWEVRRRLILEKTTTAGYWRWGEIRAVQIGGNETNGVTAGGKTKCQSNFFFWKSSADMAPSNSTFLVSQDGKNSLFWEPIGPVELTRHFVGPNVQNYRFDISLQSSLPSAV</sequence>
<reference evidence="2" key="1">
    <citation type="submission" date="2024-07" db="EMBL/GenBank/DDBJ databases">
        <title>Two chromosome-level genome assemblies of Korean endemic species Abeliophyllum distichum and Forsythia ovata (Oleaceae).</title>
        <authorList>
            <person name="Jang H."/>
        </authorList>
    </citation>
    <scope>NUCLEOTIDE SEQUENCE [LARGE SCALE GENOMIC DNA]</scope>
</reference>
<evidence type="ECO:0000313" key="2">
    <source>
        <dbReference type="Proteomes" id="UP001604336"/>
    </source>
</evidence>
<proteinExistence type="predicted"/>
<dbReference type="AlphaFoldDB" id="A0ABD1VVH4"/>
<dbReference type="EMBL" id="JBFOLK010000001">
    <property type="protein sequence ID" value="KAL2541410.1"/>
    <property type="molecule type" value="Genomic_DNA"/>
</dbReference>
<name>A0ABD1VVH4_9LAMI</name>
<dbReference type="Proteomes" id="UP001604336">
    <property type="component" value="Unassembled WGS sequence"/>
</dbReference>
<comment type="caution">
    <text evidence="1">The sequence shown here is derived from an EMBL/GenBank/DDBJ whole genome shotgun (WGS) entry which is preliminary data.</text>
</comment>
<gene>
    <name evidence="1" type="ORF">Adt_02388</name>
</gene>
<organism evidence="1 2">
    <name type="scientific">Abeliophyllum distichum</name>
    <dbReference type="NCBI Taxonomy" id="126358"/>
    <lineage>
        <taxon>Eukaryota</taxon>
        <taxon>Viridiplantae</taxon>
        <taxon>Streptophyta</taxon>
        <taxon>Embryophyta</taxon>
        <taxon>Tracheophyta</taxon>
        <taxon>Spermatophyta</taxon>
        <taxon>Magnoliopsida</taxon>
        <taxon>eudicotyledons</taxon>
        <taxon>Gunneridae</taxon>
        <taxon>Pentapetalae</taxon>
        <taxon>asterids</taxon>
        <taxon>lamiids</taxon>
        <taxon>Lamiales</taxon>
        <taxon>Oleaceae</taxon>
        <taxon>Forsythieae</taxon>
        <taxon>Abeliophyllum</taxon>
    </lineage>
</organism>
<keyword evidence="2" id="KW-1185">Reference proteome</keyword>
<evidence type="ECO:0000313" key="1">
    <source>
        <dbReference type="EMBL" id="KAL2541410.1"/>
    </source>
</evidence>
<protein>
    <submittedName>
        <fullName evidence="1">Uncharacterized protein</fullName>
    </submittedName>
</protein>
<accession>A0ABD1VVH4</accession>